<sequence length="203" mass="22263">MRFTSIVSLLALAASANAAISASELISSIDAITKLSFDTNDIAKDISATNILTKSPQLLNNLKQIIQSATKDINAINSERSLEAHQESPQDAGEAIKDPSENFGEIQDPFPYSDAEQLRICDSFEIFTAAKTLYLNTLVKYAGLLNRLPSKLVAAIFTNIENYVVDPLAFFLIDKAPACGHDVMKDENELDRTFSNNIDKFSI</sequence>
<organism evidence="2 3">
    <name type="scientific">Aspergillus ruber (strain CBS 135680)</name>
    <dbReference type="NCBI Taxonomy" id="1388766"/>
    <lineage>
        <taxon>Eukaryota</taxon>
        <taxon>Fungi</taxon>
        <taxon>Dikarya</taxon>
        <taxon>Ascomycota</taxon>
        <taxon>Pezizomycotina</taxon>
        <taxon>Eurotiomycetes</taxon>
        <taxon>Eurotiomycetidae</taxon>
        <taxon>Eurotiales</taxon>
        <taxon>Aspergillaceae</taxon>
        <taxon>Aspergillus</taxon>
        <taxon>Aspergillus subgen. Aspergillus</taxon>
    </lineage>
</organism>
<dbReference type="HOGENOM" id="CLU_092498_1_0_1"/>
<dbReference type="GeneID" id="63694889"/>
<dbReference type="EMBL" id="KK088440">
    <property type="protein sequence ID" value="EYE91877.1"/>
    <property type="molecule type" value="Genomic_DNA"/>
</dbReference>
<evidence type="ECO:0000313" key="2">
    <source>
        <dbReference type="EMBL" id="EYE91877.1"/>
    </source>
</evidence>
<proteinExistence type="predicted"/>
<gene>
    <name evidence="2" type="ORF">EURHEDRAFT_389092</name>
</gene>
<dbReference type="Proteomes" id="UP000019804">
    <property type="component" value="Unassembled WGS sequence"/>
</dbReference>
<feature type="signal peptide" evidence="1">
    <location>
        <begin position="1"/>
        <end position="18"/>
    </location>
</feature>
<evidence type="ECO:0000313" key="3">
    <source>
        <dbReference type="Proteomes" id="UP000019804"/>
    </source>
</evidence>
<dbReference type="AlphaFoldDB" id="A0A017S4I9"/>
<name>A0A017S4I9_ASPRC</name>
<protein>
    <submittedName>
        <fullName evidence="2">Uncharacterized protein</fullName>
    </submittedName>
</protein>
<feature type="chain" id="PRO_5001499063" evidence="1">
    <location>
        <begin position="19"/>
        <end position="203"/>
    </location>
</feature>
<reference evidence="3" key="1">
    <citation type="journal article" date="2014" name="Nat. Commun.">
        <title>Genomic adaptations of the halophilic Dead Sea filamentous fungus Eurotium rubrum.</title>
        <authorList>
            <person name="Kis-Papo T."/>
            <person name="Weig A.R."/>
            <person name="Riley R."/>
            <person name="Persoh D."/>
            <person name="Salamov A."/>
            <person name="Sun H."/>
            <person name="Lipzen A."/>
            <person name="Wasser S.P."/>
            <person name="Rambold G."/>
            <person name="Grigoriev I.V."/>
            <person name="Nevo E."/>
        </authorList>
    </citation>
    <scope>NUCLEOTIDE SEQUENCE [LARGE SCALE GENOMIC DNA]</scope>
    <source>
        <strain evidence="3">CBS 135680</strain>
    </source>
</reference>
<dbReference type="RefSeq" id="XP_040635567.1">
    <property type="nucleotide sequence ID" value="XM_040779765.1"/>
</dbReference>
<keyword evidence="3" id="KW-1185">Reference proteome</keyword>
<accession>A0A017S4I9</accession>
<keyword evidence="1" id="KW-0732">Signal</keyword>
<evidence type="ECO:0000256" key="1">
    <source>
        <dbReference type="SAM" id="SignalP"/>
    </source>
</evidence>